<dbReference type="GO" id="GO:0004540">
    <property type="term" value="F:RNA nuclease activity"/>
    <property type="evidence" value="ECO:0007669"/>
    <property type="project" value="InterPro"/>
</dbReference>
<keyword evidence="1" id="KW-1277">Toxin-antitoxin system</keyword>
<name>A0A1M4YPM8_9BACL</name>
<dbReference type="Gene3D" id="1.20.120.580">
    <property type="entry name" value="bsu32300-like"/>
    <property type="match status" value="1"/>
</dbReference>
<dbReference type="InterPro" id="IPR008201">
    <property type="entry name" value="HepT-like"/>
</dbReference>
<evidence type="ECO:0000313" key="6">
    <source>
        <dbReference type="Proteomes" id="UP000184476"/>
    </source>
</evidence>
<dbReference type="Pfam" id="PF01934">
    <property type="entry name" value="HepT-like"/>
    <property type="match status" value="1"/>
</dbReference>
<protein>
    <recommendedName>
        <fullName evidence="7">DUF86 domain-containing protein</fullName>
    </recommendedName>
</protein>
<gene>
    <name evidence="5" type="ORF">SAMN05444392_10770</name>
</gene>
<accession>A0A1M4YPM8</accession>
<dbReference type="EMBL" id="FQVL01000007">
    <property type="protein sequence ID" value="SHF07587.1"/>
    <property type="molecule type" value="Genomic_DNA"/>
</dbReference>
<organism evidence="5 6">
    <name type="scientific">Seinonella peptonophila</name>
    <dbReference type="NCBI Taxonomy" id="112248"/>
    <lineage>
        <taxon>Bacteria</taxon>
        <taxon>Bacillati</taxon>
        <taxon>Bacillota</taxon>
        <taxon>Bacilli</taxon>
        <taxon>Bacillales</taxon>
        <taxon>Thermoactinomycetaceae</taxon>
        <taxon>Seinonella</taxon>
    </lineage>
</organism>
<dbReference type="AlphaFoldDB" id="A0A1M4YPM8"/>
<comment type="similarity">
    <text evidence="4">Belongs to the HepT RNase toxin family.</text>
</comment>
<sequence length="45" mass="5384">MIGLRNILIHEYFGIDEQIIWEIVSQDFRETKPLIENILVKVKND</sequence>
<dbReference type="InterPro" id="IPR037038">
    <property type="entry name" value="HepT-like_sf"/>
</dbReference>
<evidence type="ECO:0000256" key="3">
    <source>
        <dbReference type="ARBA" id="ARBA00022801"/>
    </source>
</evidence>
<dbReference type="Proteomes" id="UP000184476">
    <property type="component" value="Unassembled WGS sequence"/>
</dbReference>
<evidence type="ECO:0000256" key="4">
    <source>
        <dbReference type="ARBA" id="ARBA00024207"/>
    </source>
</evidence>
<keyword evidence="2" id="KW-0540">Nuclease</keyword>
<keyword evidence="3" id="KW-0378">Hydrolase</keyword>
<evidence type="ECO:0000256" key="2">
    <source>
        <dbReference type="ARBA" id="ARBA00022722"/>
    </source>
</evidence>
<dbReference type="GO" id="GO:0016787">
    <property type="term" value="F:hydrolase activity"/>
    <property type="evidence" value="ECO:0007669"/>
    <property type="project" value="UniProtKB-KW"/>
</dbReference>
<proteinExistence type="inferred from homology"/>
<keyword evidence="6" id="KW-1185">Reference proteome</keyword>
<dbReference type="GO" id="GO:0110001">
    <property type="term" value="C:toxin-antitoxin complex"/>
    <property type="evidence" value="ECO:0007669"/>
    <property type="project" value="InterPro"/>
</dbReference>
<evidence type="ECO:0008006" key="7">
    <source>
        <dbReference type="Google" id="ProtNLM"/>
    </source>
</evidence>
<reference evidence="5 6" key="1">
    <citation type="submission" date="2016-11" db="EMBL/GenBank/DDBJ databases">
        <authorList>
            <person name="Jaros S."/>
            <person name="Januszkiewicz K."/>
            <person name="Wedrychowicz H."/>
        </authorList>
    </citation>
    <scope>NUCLEOTIDE SEQUENCE [LARGE SCALE GENOMIC DNA]</scope>
    <source>
        <strain evidence="5 6">DSM 44666</strain>
    </source>
</reference>
<evidence type="ECO:0000313" key="5">
    <source>
        <dbReference type="EMBL" id="SHF07587.1"/>
    </source>
</evidence>
<evidence type="ECO:0000256" key="1">
    <source>
        <dbReference type="ARBA" id="ARBA00022649"/>
    </source>
</evidence>